<comment type="caution">
    <text evidence="1">The sequence shown here is derived from an EMBL/GenBank/DDBJ whole genome shotgun (WGS) entry which is preliminary data.</text>
</comment>
<dbReference type="EMBL" id="JAPEUY010000018">
    <property type="protein sequence ID" value="KAJ4364162.1"/>
    <property type="molecule type" value="Genomic_DNA"/>
</dbReference>
<accession>A0A9W8Y0X4</accession>
<gene>
    <name evidence="1" type="ORF">N0V83_009617</name>
</gene>
<name>A0A9W8Y0X4_9PLEO</name>
<dbReference type="Proteomes" id="UP001140560">
    <property type="component" value="Unassembled WGS sequence"/>
</dbReference>
<evidence type="ECO:0000313" key="1">
    <source>
        <dbReference type="EMBL" id="KAJ4364162.1"/>
    </source>
</evidence>
<sequence length="333" mass="38109">MSVRSLIDECILTIAPSVARTTFPHQPIKPLTPRTKYTLEWLKGLVPQQLAAILLERHRMAADDLTHFRYGIPAGDPAGDVVRARVANGWRVLQRLSNISREVHAKDVSIYKQLLSSRYKLESLLQKDDVVLERRLAYMKNLSDDLAKDYRFMFTLLSATFSTSIKNIGGDHEPWIFDFGDGIDGQRAIRRGESWLTWFVLAEGPEMFWKQWWSLPLESSQNYIRDLALSTFRKLPSALTDHQRALAQRYAESTYKSAALHDLFNSLRLLGDYATRRSQDEQAGGTQEKRVMAHVHFPVNFRCPDDVVKKFERLGGRNLIVQFEGSTELGAVI</sequence>
<protein>
    <submittedName>
        <fullName evidence="1">Uncharacterized protein</fullName>
    </submittedName>
</protein>
<organism evidence="1 2">
    <name type="scientific">Neocucurbitaria cava</name>
    <dbReference type="NCBI Taxonomy" id="798079"/>
    <lineage>
        <taxon>Eukaryota</taxon>
        <taxon>Fungi</taxon>
        <taxon>Dikarya</taxon>
        <taxon>Ascomycota</taxon>
        <taxon>Pezizomycotina</taxon>
        <taxon>Dothideomycetes</taxon>
        <taxon>Pleosporomycetidae</taxon>
        <taxon>Pleosporales</taxon>
        <taxon>Pleosporineae</taxon>
        <taxon>Cucurbitariaceae</taxon>
        <taxon>Neocucurbitaria</taxon>
    </lineage>
</organism>
<proteinExistence type="predicted"/>
<dbReference type="AlphaFoldDB" id="A0A9W8Y0X4"/>
<reference evidence="1" key="1">
    <citation type="submission" date="2022-10" db="EMBL/GenBank/DDBJ databases">
        <title>Tapping the CABI collections for fungal endophytes: first genome assemblies for Collariella, Neodidymelliopsis, Ascochyta clinopodiicola, Didymella pomorum, Didymosphaeria variabile, Neocosmospora piperis and Neocucurbitaria cava.</title>
        <authorList>
            <person name="Hill R."/>
        </authorList>
    </citation>
    <scope>NUCLEOTIDE SEQUENCE</scope>
    <source>
        <strain evidence="1">IMI 356814</strain>
    </source>
</reference>
<evidence type="ECO:0000313" key="2">
    <source>
        <dbReference type="Proteomes" id="UP001140560"/>
    </source>
</evidence>
<dbReference type="OrthoDB" id="5279806at2759"/>
<keyword evidence="2" id="KW-1185">Reference proteome</keyword>